<dbReference type="Pfam" id="PF02023">
    <property type="entry name" value="SCAN"/>
    <property type="match status" value="1"/>
</dbReference>
<organism evidence="5">
    <name type="scientific">Xenopus laevis</name>
    <name type="common">African clawed frog</name>
    <dbReference type="NCBI Taxonomy" id="8355"/>
    <lineage>
        <taxon>Eukaryota</taxon>
        <taxon>Metazoa</taxon>
        <taxon>Chordata</taxon>
        <taxon>Craniata</taxon>
        <taxon>Vertebrata</taxon>
        <taxon>Euteleostomi</taxon>
        <taxon>Amphibia</taxon>
        <taxon>Batrachia</taxon>
        <taxon>Anura</taxon>
        <taxon>Pipoidea</taxon>
        <taxon>Pipidae</taxon>
        <taxon>Xenopodinae</taxon>
        <taxon>Xenopus</taxon>
        <taxon>Xenopus</taxon>
    </lineage>
</organism>
<dbReference type="InterPro" id="IPR021109">
    <property type="entry name" value="Peptidase_aspartic_dom_sf"/>
</dbReference>
<feature type="region of interest" description="Disordered" evidence="2">
    <location>
        <begin position="728"/>
        <end position="818"/>
    </location>
</feature>
<reference evidence="5" key="1">
    <citation type="submission" date="2008-11" db="EMBL/GenBank/DDBJ databases">
        <authorList>
            <consortium name="NIH - Xenopus Gene Collection (XGC) project"/>
        </authorList>
    </citation>
    <scope>NUCLEOTIDE SEQUENCE [LARGE SCALE MRNA]</scope>
    <source>
        <tissue evidence="5">Gastrula</tissue>
    </source>
</reference>
<evidence type="ECO:0008006" key="6">
    <source>
        <dbReference type="Google" id="ProtNLM"/>
    </source>
</evidence>
<keyword evidence="1" id="KW-0863">Zinc-finger</keyword>
<accession>B7ZQQ9</accession>
<dbReference type="PANTHER" id="PTHR46888">
    <property type="entry name" value="ZINC KNUCKLE DOMAINCONTAINING PROTEIN-RELATED"/>
    <property type="match status" value="1"/>
</dbReference>
<keyword evidence="1" id="KW-0862">Zinc</keyword>
<keyword evidence="1" id="KW-0479">Metal-binding</keyword>
<dbReference type="InterPro" id="IPR038269">
    <property type="entry name" value="SCAN_sf"/>
</dbReference>
<dbReference type="AlphaFoldDB" id="B7ZQQ9"/>
<dbReference type="GO" id="GO:0003676">
    <property type="term" value="F:nucleic acid binding"/>
    <property type="evidence" value="ECO:0007669"/>
    <property type="project" value="InterPro"/>
</dbReference>
<gene>
    <name evidence="5" type="primary">MGC79993</name>
</gene>
<feature type="compositionally biased region" description="Basic and acidic residues" evidence="2">
    <location>
        <begin position="734"/>
        <end position="748"/>
    </location>
</feature>
<name>B7ZQQ9_XENLA</name>
<evidence type="ECO:0000313" key="5">
    <source>
        <dbReference type="EMBL" id="AAI69896.1"/>
    </source>
</evidence>
<evidence type="ECO:0000256" key="1">
    <source>
        <dbReference type="PROSITE-ProRule" id="PRU00047"/>
    </source>
</evidence>
<evidence type="ECO:0000259" key="4">
    <source>
        <dbReference type="PROSITE" id="PS50804"/>
    </source>
</evidence>
<dbReference type="SUPFAM" id="SSF50630">
    <property type="entry name" value="Acid proteases"/>
    <property type="match status" value="1"/>
</dbReference>
<sequence>MATSYKRQSKEALVDLCEQRGIDTLSKSKEMLICALLEDDQEQQNHTPELGNSMARATPEMNSVPGSFSGDDTRSKAVQGDRNSALQQALELLGSDDPQLRLQLILQYQQAEAAERTAEREAAERTSERQLQLELAKLQQQPLSTQSSEPREVPFVLQPSAKFPVMDKDSDLDTFLQSFEKTCRQYQLPREQWARHLTPGLKGKALAAFVELPPELDGNYDELKKALIKKYNLTPEVYRRKFRALHKEPMDSYSDAVSNLRTTFRQWIKGLSIETLADLEDLMVKDQFLHICPAEVRQFVVDREPKTADKAAEIADTYAASRVPDSRKSSFHSWKPRKADVNLTMPPSLSAQHARSSESSSLGGSSANVDHGDTRRCFSCHQVGHVRSACPEQKGATTPVQPVVMFVSDKAENLSHHMQPVIVGNKVTQGLRDSGSNFSLVRPEIINTGDIIPGKTLSVKGVGGSHPKVPVAKVHLDWGVGRGLREVGVSNEIPVDVLLGNDLGSMLSAFVPNDQVSLGPAALECGHTPQSVTATCKVKQSSWEGGLGDRQVHFPVPEPVVSQGGDRMGEGKERFPLGVSLVQSGSVPAERGFQSGIPDPVPKLPEVLSGGQRTGQTQESVQECGGQVVRTQSKVLVDSSTQTGDSDGRGELGLALVPEPVLGGGQVVRVKEGFLTVPVPVVAPRTANNKTVGPEVQDMWVEPNTLCWSRTKQVNGDQEGITWVEGCQSVSKSRPGERGTRDRQEDPTGKGQIAETEENQEEERGQVPMVGSYSLWPSTQGRGCNNKEGMSSVPQFYSSSALDTAGKDPKEKDFRPKR</sequence>
<evidence type="ECO:0000259" key="3">
    <source>
        <dbReference type="PROSITE" id="PS50158"/>
    </source>
</evidence>
<feature type="compositionally biased region" description="Polar residues" evidence="2">
    <location>
        <begin position="775"/>
        <end position="802"/>
    </location>
</feature>
<dbReference type="InterPro" id="IPR003309">
    <property type="entry name" value="SCAN_dom"/>
</dbReference>
<dbReference type="EMBL" id="BC169896">
    <property type="protein sequence ID" value="AAI69896.1"/>
    <property type="molecule type" value="mRNA"/>
</dbReference>
<dbReference type="Gene3D" id="1.10.4020.10">
    <property type="entry name" value="DNA breaking-rejoining enzymes"/>
    <property type="match status" value="1"/>
</dbReference>
<feature type="region of interest" description="Disordered" evidence="2">
    <location>
        <begin position="40"/>
        <end position="82"/>
    </location>
</feature>
<dbReference type="SUPFAM" id="SSF57756">
    <property type="entry name" value="Retrovirus zinc finger-like domains"/>
    <property type="match status" value="1"/>
</dbReference>
<feature type="domain" description="CCHC-type" evidence="3">
    <location>
        <begin position="375"/>
        <end position="392"/>
    </location>
</feature>
<protein>
    <recommendedName>
        <fullName evidence="6">CCHC-type domain-containing protein</fullName>
    </recommendedName>
</protein>
<feature type="compositionally biased region" description="Basic and acidic residues" evidence="2">
    <location>
        <begin position="805"/>
        <end position="818"/>
    </location>
</feature>
<dbReference type="GO" id="GO:0008270">
    <property type="term" value="F:zinc ion binding"/>
    <property type="evidence" value="ECO:0007669"/>
    <property type="project" value="UniProtKB-KW"/>
</dbReference>
<dbReference type="InterPro" id="IPR001878">
    <property type="entry name" value="Znf_CCHC"/>
</dbReference>
<feature type="compositionally biased region" description="Low complexity" evidence="2">
    <location>
        <begin position="348"/>
        <end position="366"/>
    </location>
</feature>
<evidence type="ECO:0000256" key="2">
    <source>
        <dbReference type="SAM" id="MobiDB-lite"/>
    </source>
</evidence>
<dbReference type="SUPFAM" id="SSF47353">
    <property type="entry name" value="Retrovirus capsid dimerization domain-like"/>
    <property type="match status" value="1"/>
</dbReference>
<feature type="region of interest" description="Disordered" evidence="2">
    <location>
        <begin position="342"/>
        <end position="368"/>
    </location>
</feature>
<feature type="domain" description="SCAN box" evidence="4">
    <location>
        <begin position="239"/>
        <end position="316"/>
    </location>
</feature>
<dbReference type="InterPro" id="IPR036875">
    <property type="entry name" value="Znf_CCHC_sf"/>
</dbReference>
<dbReference type="PROSITE" id="PS50804">
    <property type="entry name" value="SCAN_BOX"/>
    <property type="match status" value="1"/>
</dbReference>
<dbReference type="PROSITE" id="PS50158">
    <property type="entry name" value="ZF_CCHC"/>
    <property type="match status" value="1"/>
</dbReference>
<dbReference type="PANTHER" id="PTHR46888:SF14">
    <property type="entry name" value="71 KDA PROTEIN"/>
    <property type="match status" value="1"/>
</dbReference>
<dbReference type="CDD" id="cd07936">
    <property type="entry name" value="SCAN"/>
    <property type="match status" value="1"/>
</dbReference>
<proteinExistence type="evidence at transcript level"/>